<name>A0ABV9EJC6_9ACTN</name>
<protein>
    <submittedName>
        <fullName evidence="1">Uncharacterized protein</fullName>
    </submittedName>
</protein>
<dbReference type="RefSeq" id="WP_262842266.1">
    <property type="nucleotide sequence ID" value="NZ_JANZYP010000010.1"/>
</dbReference>
<gene>
    <name evidence="1" type="ORF">ACFO8L_21255</name>
</gene>
<accession>A0ABV9EJC6</accession>
<dbReference type="Proteomes" id="UP001595891">
    <property type="component" value="Unassembled WGS sequence"/>
</dbReference>
<keyword evidence="2" id="KW-1185">Reference proteome</keyword>
<dbReference type="EMBL" id="JBHSFN010000013">
    <property type="protein sequence ID" value="MFC4588631.1"/>
    <property type="molecule type" value="Genomic_DNA"/>
</dbReference>
<evidence type="ECO:0000313" key="1">
    <source>
        <dbReference type="EMBL" id="MFC4588631.1"/>
    </source>
</evidence>
<sequence>MTAPATPATGTMPRAGAAKPCPRCHAPLDGGPVLFHCAPCRRAVYAADLDSEFHATLGKAA</sequence>
<reference evidence="2" key="1">
    <citation type="journal article" date="2019" name="Int. J. Syst. Evol. Microbiol.">
        <title>The Global Catalogue of Microorganisms (GCM) 10K type strain sequencing project: providing services to taxonomists for standard genome sequencing and annotation.</title>
        <authorList>
            <consortium name="The Broad Institute Genomics Platform"/>
            <consortium name="The Broad Institute Genome Sequencing Center for Infectious Disease"/>
            <person name="Wu L."/>
            <person name="Ma J."/>
        </authorList>
    </citation>
    <scope>NUCLEOTIDE SEQUENCE [LARGE SCALE GENOMIC DNA]</scope>
    <source>
        <strain evidence="2">CCUG 49560</strain>
    </source>
</reference>
<evidence type="ECO:0000313" key="2">
    <source>
        <dbReference type="Proteomes" id="UP001595891"/>
    </source>
</evidence>
<comment type="caution">
    <text evidence="1">The sequence shown here is derived from an EMBL/GenBank/DDBJ whole genome shotgun (WGS) entry which is preliminary data.</text>
</comment>
<organism evidence="1 2">
    <name type="scientific">Sphaerisporangium corydalis</name>
    <dbReference type="NCBI Taxonomy" id="1441875"/>
    <lineage>
        <taxon>Bacteria</taxon>
        <taxon>Bacillati</taxon>
        <taxon>Actinomycetota</taxon>
        <taxon>Actinomycetes</taxon>
        <taxon>Streptosporangiales</taxon>
        <taxon>Streptosporangiaceae</taxon>
        <taxon>Sphaerisporangium</taxon>
    </lineage>
</organism>
<proteinExistence type="predicted"/>